<dbReference type="KEGG" id="csy:CENSYa_1437"/>
<dbReference type="AlphaFoldDB" id="A0RXJ2"/>
<gene>
    <name evidence="1" type="ordered locus">CENSYa_1437</name>
</gene>
<organism evidence="1 2">
    <name type="scientific">Cenarchaeum symbiosum (strain A)</name>
    <dbReference type="NCBI Taxonomy" id="414004"/>
    <lineage>
        <taxon>Archaea</taxon>
        <taxon>Nitrososphaerota</taxon>
        <taxon>Candidatus Cenarchaeales</taxon>
        <taxon>Candidatus Cenarchaeaceae</taxon>
        <taxon>Candidatus Cenarchaeum</taxon>
    </lineage>
</organism>
<dbReference type="Proteomes" id="UP000000758">
    <property type="component" value="Chromosome"/>
</dbReference>
<dbReference type="InterPro" id="IPR027560">
    <property type="entry name" value="PEFG-CTERM"/>
</dbReference>
<evidence type="ECO:0000313" key="1">
    <source>
        <dbReference type="EMBL" id="ABK78059.1"/>
    </source>
</evidence>
<keyword evidence="2" id="KW-1185">Reference proteome</keyword>
<dbReference type="HOGENOM" id="CLU_932557_0_0_2"/>
<dbReference type="STRING" id="414004.CENSYa_1437"/>
<evidence type="ECO:0000313" key="2">
    <source>
        <dbReference type="Proteomes" id="UP000000758"/>
    </source>
</evidence>
<proteinExistence type="predicted"/>
<sequence length="298" mass="32495">MILGLAVAVVLILGAGAAHAQLGIGQPANVRSIDVTIEDLDQISVVHEVSRGGSARYVELIEGTVSDIEVVDDEGREVQHGVSEGFGGTTVAIFSGGEAFVKYTLSDVMHTKHDTTWSWPFLYTSTVTFHFPESVDLVFVNETPVYFEGARSFNCHGCSADLEFVPGEGRTAETATWDEREFEVEVWASTEIESFRFDQPSKSISYSFDDTERWVTLIIPQELLWGPYQASFNGEKIFTHVFELDEGRHGVSLKLDGAGTASITGASVVPEFPLVLPVLAVAVSAAILLRHRGVLSLR</sequence>
<protein>
    <submittedName>
        <fullName evidence="1">Uncharacterized protein</fullName>
    </submittedName>
</protein>
<dbReference type="EMBL" id="DP000238">
    <property type="protein sequence ID" value="ABK78059.1"/>
    <property type="molecule type" value="Genomic_DNA"/>
</dbReference>
<accession>A0RXJ2</accession>
<dbReference type="EnsemblBacteria" id="ABK78059">
    <property type="protein sequence ID" value="ABK78059"/>
    <property type="gene ID" value="CENSYa_1437"/>
</dbReference>
<reference evidence="1 2" key="1">
    <citation type="journal article" date="2006" name="Proc. Natl. Acad. Sci. U.S.A.">
        <title>Genomic analysis of the uncultivated marine crenarchaeote Cenarchaeum symbiosum.</title>
        <authorList>
            <person name="Hallam S.J."/>
            <person name="Konstantinidis K.T."/>
            <person name="Putnam N."/>
            <person name="Schleper C."/>
            <person name="Watanabe Y."/>
            <person name="Sugahara J."/>
            <person name="Preston C."/>
            <person name="de la Torre J."/>
            <person name="Richardson P.M."/>
            <person name="DeLong E.F."/>
        </authorList>
    </citation>
    <scope>NUCLEOTIDE SEQUENCE [LARGE SCALE GENOMIC DNA]</scope>
    <source>
        <strain evidence="2">A</strain>
    </source>
</reference>
<name>A0RXJ2_CENSY</name>
<dbReference type="NCBIfam" id="TIGR04296">
    <property type="entry name" value="PEFG-CTERM"/>
    <property type="match status" value="1"/>
</dbReference>